<evidence type="ECO:0000313" key="3">
    <source>
        <dbReference type="EMBL" id="KAJ8965429.1"/>
    </source>
</evidence>
<evidence type="ECO:0000259" key="2">
    <source>
        <dbReference type="PROSITE" id="PS51029"/>
    </source>
</evidence>
<gene>
    <name evidence="3" type="ORF">NQ317_004047</name>
</gene>
<reference evidence="3" key="1">
    <citation type="journal article" date="2023" name="Insect Mol. Biol.">
        <title>Genome sequencing provides insights into the evolution of gene families encoding plant cell wall-degrading enzymes in longhorned beetles.</title>
        <authorList>
            <person name="Shin N.R."/>
            <person name="Okamura Y."/>
            <person name="Kirsch R."/>
            <person name="Pauchet Y."/>
        </authorList>
    </citation>
    <scope>NUCLEOTIDE SEQUENCE</scope>
    <source>
        <strain evidence="3">MMC_N1</strain>
    </source>
</reference>
<dbReference type="InterPro" id="IPR006578">
    <property type="entry name" value="MADF-dom"/>
</dbReference>
<accession>A0ABQ9ITP7</accession>
<dbReference type="PROSITE" id="PS51029">
    <property type="entry name" value="MADF"/>
    <property type="match status" value="1"/>
</dbReference>
<sequence length="203" mass="23910">MDQAHVNTEDFIAQIELHPEIWNIAHEDYNNKITRKAAWEDIVKKHAPNFDEQDPIVMNDVAWPTVGFMYGFYAFNVNGRTSEIASLENYKEKRKEKSGRAFRKQYVYFNNLSFLQSTLKMAPSAIPEEDTSQDFQETNIKEEIIQAPQVTEALEEAETPEETSVFEKKRPAKTKRKETSEEDELYAMLKEKVMKHSKRRRRR</sequence>
<evidence type="ECO:0000313" key="4">
    <source>
        <dbReference type="Proteomes" id="UP001162164"/>
    </source>
</evidence>
<proteinExistence type="predicted"/>
<comment type="caution">
    <text evidence="3">The sequence shown here is derived from an EMBL/GenBank/DDBJ whole genome shotgun (WGS) entry which is preliminary data.</text>
</comment>
<protein>
    <recommendedName>
        <fullName evidence="2">MADF domain-containing protein</fullName>
    </recommendedName>
</protein>
<dbReference type="Pfam" id="PF10545">
    <property type="entry name" value="MADF_DNA_bdg"/>
    <property type="match status" value="1"/>
</dbReference>
<keyword evidence="4" id="KW-1185">Reference proteome</keyword>
<evidence type="ECO:0000256" key="1">
    <source>
        <dbReference type="SAM" id="MobiDB-lite"/>
    </source>
</evidence>
<feature type="domain" description="MADF" evidence="2">
    <location>
        <begin position="10"/>
        <end position="120"/>
    </location>
</feature>
<name>A0ABQ9ITP7_9CUCU</name>
<dbReference type="EMBL" id="JAPWTJ010002611">
    <property type="protein sequence ID" value="KAJ8965429.1"/>
    <property type="molecule type" value="Genomic_DNA"/>
</dbReference>
<feature type="region of interest" description="Disordered" evidence="1">
    <location>
        <begin position="151"/>
        <end position="183"/>
    </location>
</feature>
<dbReference type="Proteomes" id="UP001162164">
    <property type="component" value="Unassembled WGS sequence"/>
</dbReference>
<organism evidence="3 4">
    <name type="scientific">Molorchus minor</name>
    <dbReference type="NCBI Taxonomy" id="1323400"/>
    <lineage>
        <taxon>Eukaryota</taxon>
        <taxon>Metazoa</taxon>
        <taxon>Ecdysozoa</taxon>
        <taxon>Arthropoda</taxon>
        <taxon>Hexapoda</taxon>
        <taxon>Insecta</taxon>
        <taxon>Pterygota</taxon>
        <taxon>Neoptera</taxon>
        <taxon>Endopterygota</taxon>
        <taxon>Coleoptera</taxon>
        <taxon>Polyphaga</taxon>
        <taxon>Cucujiformia</taxon>
        <taxon>Chrysomeloidea</taxon>
        <taxon>Cerambycidae</taxon>
        <taxon>Lamiinae</taxon>
        <taxon>Monochamini</taxon>
        <taxon>Molorchus</taxon>
    </lineage>
</organism>